<sequence>MTVQIRHTPLQYRAVGEIAAAMPGAVDVFRKYNVNFCCRGHLALDEAARQRGIETAELAAALDALEEMETVTGSPANWSSDALIDHIQTRFHETHRRELVELIELSRKVEAVHAEHPRVPRGLARLLRQLQGEIEVHMKKEELILFPAMRRRAGGGLDEPISRMRHEHGDHGDFLDQLATMTESFTTPDGACRSWQALYAGLAKFTGDMMDHVHLENFVLFPRYEEPATS</sequence>
<dbReference type="PANTHER" id="PTHR36438">
    <property type="entry name" value="IRON-SULFUR CLUSTER REPAIR PROTEIN YTFE"/>
    <property type="match status" value="1"/>
</dbReference>
<proteinExistence type="predicted"/>
<evidence type="ECO:0000259" key="5">
    <source>
        <dbReference type="Pfam" id="PF01814"/>
    </source>
</evidence>
<dbReference type="RefSeq" id="WP_085884666.1">
    <property type="nucleotide sequence ID" value="NZ_FWFR01000003.1"/>
</dbReference>
<dbReference type="EMBL" id="FWFR01000003">
    <property type="protein sequence ID" value="SLN70689.1"/>
    <property type="molecule type" value="Genomic_DNA"/>
</dbReference>
<dbReference type="Pfam" id="PF04405">
    <property type="entry name" value="ScdA_N"/>
    <property type="match status" value="1"/>
</dbReference>
<feature type="domain" description="Hemerythrin-like" evidence="5">
    <location>
        <begin position="86"/>
        <end position="223"/>
    </location>
</feature>
<gene>
    <name evidence="6" type="primary">ytfE</name>
    <name evidence="6" type="ORF">OCH7691_03311</name>
</gene>
<comment type="subcellular location">
    <subcellularLocation>
        <location evidence="1">Cytoplasm</location>
    </subcellularLocation>
</comment>
<dbReference type="Proteomes" id="UP000193200">
    <property type="component" value="Unassembled WGS sequence"/>
</dbReference>
<evidence type="ECO:0000313" key="7">
    <source>
        <dbReference type="Proteomes" id="UP000193200"/>
    </source>
</evidence>
<keyword evidence="2" id="KW-0963">Cytoplasm</keyword>
<evidence type="ECO:0000256" key="1">
    <source>
        <dbReference type="ARBA" id="ARBA00004496"/>
    </source>
</evidence>
<name>A0A1Y5TVF2_9PROT</name>
<protein>
    <submittedName>
        <fullName evidence="6">Iron-sulfur cluster repair protein YtfE</fullName>
    </submittedName>
</protein>
<keyword evidence="3" id="KW-0479">Metal-binding</keyword>
<dbReference type="GO" id="GO:0005737">
    <property type="term" value="C:cytoplasm"/>
    <property type="evidence" value="ECO:0007669"/>
    <property type="project" value="UniProtKB-SubCell"/>
</dbReference>
<dbReference type="AlphaFoldDB" id="A0A1Y5TVF2"/>
<dbReference type="CDD" id="cd12108">
    <property type="entry name" value="Hr-like"/>
    <property type="match status" value="1"/>
</dbReference>
<evidence type="ECO:0000256" key="3">
    <source>
        <dbReference type="ARBA" id="ARBA00022723"/>
    </source>
</evidence>
<dbReference type="Pfam" id="PF01814">
    <property type="entry name" value="Hemerythrin"/>
    <property type="match status" value="1"/>
</dbReference>
<dbReference type="PANTHER" id="PTHR36438:SF1">
    <property type="entry name" value="IRON-SULFUR CLUSTER REPAIR PROTEIN YTFE"/>
    <property type="match status" value="1"/>
</dbReference>
<dbReference type="NCBIfam" id="TIGR03652">
    <property type="entry name" value="FeS_repair_RIC"/>
    <property type="match status" value="1"/>
</dbReference>
<dbReference type="InterPro" id="IPR019903">
    <property type="entry name" value="RIC_family"/>
</dbReference>
<dbReference type="Gene3D" id="1.20.120.520">
    <property type="entry name" value="nmb1532 protein domain like"/>
    <property type="match status" value="1"/>
</dbReference>
<keyword evidence="4" id="KW-0408">Iron</keyword>
<evidence type="ECO:0000313" key="6">
    <source>
        <dbReference type="EMBL" id="SLN70689.1"/>
    </source>
</evidence>
<organism evidence="6 7">
    <name type="scientific">Oceanibacterium hippocampi</name>
    <dbReference type="NCBI Taxonomy" id="745714"/>
    <lineage>
        <taxon>Bacteria</taxon>
        <taxon>Pseudomonadati</taxon>
        <taxon>Pseudomonadota</taxon>
        <taxon>Alphaproteobacteria</taxon>
        <taxon>Sneathiellales</taxon>
        <taxon>Sneathiellaceae</taxon>
        <taxon>Oceanibacterium</taxon>
    </lineage>
</organism>
<accession>A0A1Y5TVF2</accession>
<dbReference type="InParanoid" id="A0A1Y5TVF2"/>
<keyword evidence="7" id="KW-1185">Reference proteome</keyword>
<dbReference type="InterPro" id="IPR012312">
    <property type="entry name" value="Hemerythrin-like"/>
</dbReference>
<dbReference type="FunCoup" id="A0A1Y5TVF2">
    <property type="interactions" value="9"/>
</dbReference>
<reference evidence="6 7" key="1">
    <citation type="submission" date="2017-03" db="EMBL/GenBank/DDBJ databases">
        <authorList>
            <person name="Afonso C.L."/>
            <person name="Miller P.J."/>
            <person name="Scott M.A."/>
            <person name="Spackman E."/>
            <person name="Goraichik I."/>
            <person name="Dimitrov K.M."/>
            <person name="Suarez D.L."/>
            <person name="Swayne D.E."/>
        </authorList>
    </citation>
    <scope>NUCLEOTIDE SEQUENCE [LARGE SCALE GENOMIC DNA]</scope>
    <source>
        <strain evidence="6 7">CECT 7691</strain>
    </source>
</reference>
<evidence type="ECO:0000256" key="4">
    <source>
        <dbReference type="ARBA" id="ARBA00023004"/>
    </source>
</evidence>
<dbReference type="GO" id="GO:0046872">
    <property type="term" value="F:metal ion binding"/>
    <property type="evidence" value="ECO:0007669"/>
    <property type="project" value="UniProtKB-KW"/>
</dbReference>
<evidence type="ECO:0000256" key="2">
    <source>
        <dbReference type="ARBA" id="ARBA00022490"/>
    </source>
</evidence>
<dbReference type="OrthoDB" id="9797132at2"/>